<reference evidence="1" key="1">
    <citation type="submission" date="2023-06" db="EMBL/GenBank/DDBJ databases">
        <title>Genome-scale phylogeny and comparative genomics of the fungal order Sordariales.</title>
        <authorList>
            <consortium name="Lawrence Berkeley National Laboratory"/>
            <person name="Hensen N."/>
            <person name="Bonometti L."/>
            <person name="Westerberg I."/>
            <person name="Brannstrom I.O."/>
            <person name="Guillou S."/>
            <person name="Cros-Aarteil S."/>
            <person name="Calhoun S."/>
            <person name="Haridas S."/>
            <person name="Kuo A."/>
            <person name="Mondo S."/>
            <person name="Pangilinan J."/>
            <person name="Riley R."/>
            <person name="Labutti K."/>
            <person name="Andreopoulos B."/>
            <person name="Lipzen A."/>
            <person name="Chen C."/>
            <person name="Yanf M."/>
            <person name="Daum C."/>
            <person name="Ng V."/>
            <person name="Clum A."/>
            <person name="Steindorff A."/>
            <person name="Ohm R."/>
            <person name="Martin F."/>
            <person name="Silar P."/>
            <person name="Natvig D."/>
            <person name="Lalanne C."/>
            <person name="Gautier V."/>
            <person name="Ament-Velasquez S.L."/>
            <person name="Kruys A."/>
            <person name="Hutchinson M.I."/>
            <person name="Powell A.J."/>
            <person name="Barry K."/>
            <person name="Miller A.N."/>
            <person name="Grigoriev I.V."/>
            <person name="Debuchy R."/>
            <person name="Gladieux P."/>
            <person name="Thoren M.H."/>
            <person name="Johannesson H."/>
        </authorList>
    </citation>
    <scope>NUCLEOTIDE SEQUENCE</scope>
    <source>
        <strain evidence="1">SMH4607-1</strain>
    </source>
</reference>
<keyword evidence="2" id="KW-1185">Reference proteome</keyword>
<proteinExistence type="predicted"/>
<evidence type="ECO:0000313" key="2">
    <source>
        <dbReference type="Proteomes" id="UP001172102"/>
    </source>
</evidence>
<accession>A0AA40BCU1</accession>
<gene>
    <name evidence="1" type="ORF">B0H67DRAFT_90174</name>
</gene>
<protein>
    <submittedName>
        <fullName evidence="1">Uncharacterized protein</fullName>
    </submittedName>
</protein>
<evidence type="ECO:0000313" key="1">
    <source>
        <dbReference type="EMBL" id="KAK0731911.1"/>
    </source>
</evidence>
<dbReference type="AlphaFoldDB" id="A0AA40BCU1"/>
<dbReference type="Proteomes" id="UP001172102">
    <property type="component" value="Unassembled WGS sequence"/>
</dbReference>
<organism evidence="1 2">
    <name type="scientific">Lasiosphaeris hirsuta</name>
    <dbReference type="NCBI Taxonomy" id="260670"/>
    <lineage>
        <taxon>Eukaryota</taxon>
        <taxon>Fungi</taxon>
        <taxon>Dikarya</taxon>
        <taxon>Ascomycota</taxon>
        <taxon>Pezizomycotina</taxon>
        <taxon>Sordariomycetes</taxon>
        <taxon>Sordariomycetidae</taxon>
        <taxon>Sordariales</taxon>
        <taxon>Lasiosphaeriaceae</taxon>
        <taxon>Lasiosphaeris</taxon>
    </lineage>
</organism>
<comment type="caution">
    <text evidence="1">The sequence shown here is derived from an EMBL/GenBank/DDBJ whole genome shotgun (WGS) entry which is preliminary data.</text>
</comment>
<name>A0AA40BCU1_9PEZI</name>
<dbReference type="EMBL" id="JAUKUA010000001">
    <property type="protein sequence ID" value="KAK0731911.1"/>
    <property type="molecule type" value="Genomic_DNA"/>
</dbReference>
<sequence length="225" mass="26080">MALQAVSSWWGKRRSLLALKTLTRPTWCALYQDPWPKYLRWRCCFARSCCWRAAAAKWCRFCCLLMCWKRWRKVEGDGCAMSQVCVEENIFPVAIPFWCAVLRETRISLCPFNASRFPEERVSKQHWKGSCTFPLALSLHHFFSHRCPKILENKLPPTAASFKKQTADPGPFILMRKESAIRSLIIYRVAHERAVAADHIGRKIKPCPTSQPVIRPTLPYLSTLH</sequence>